<gene>
    <name evidence="2" type="ordered locus">Igag_0431</name>
</gene>
<dbReference type="HOGENOM" id="CLU_2340118_0_0_2"/>
<accession>E0SRJ4</accession>
<keyword evidence="1" id="KW-1133">Transmembrane helix</keyword>
<dbReference type="STRING" id="583356.Igag_0431"/>
<feature type="transmembrane region" description="Helical" evidence="1">
    <location>
        <begin position="38"/>
        <end position="58"/>
    </location>
</feature>
<feature type="transmembrane region" description="Helical" evidence="1">
    <location>
        <begin position="6"/>
        <end position="26"/>
    </location>
</feature>
<dbReference type="InterPro" id="IPR002849">
    <property type="entry name" value="DUF131"/>
</dbReference>
<feature type="transmembrane region" description="Helical" evidence="1">
    <location>
        <begin position="64"/>
        <end position="82"/>
    </location>
</feature>
<keyword evidence="1" id="KW-0812">Transmembrane</keyword>
<protein>
    <recommendedName>
        <fullName evidence="4">DUF131 domain-containing protein</fullName>
    </recommendedName>
</protein>
<keyword evidence="1" id="KW-0472">Membrane</keyword>
<dbReference type="KEGG" id="iag:Igag_0431"/>
<name>E0SRJ4_IGNAA</name>
<evidence type="ECO:0000313" key="2">
    <source>
        <dbReference type="EMBL" id="ADM27269.1"/>
    </source>
</evidence>
<organism evidence="2 3">
    <name type="scientific">Ignisphaera aggregans (strain DSM 17230 / JCM 13409 / AQ1.S1)</name>
    <dbReference type="NCBI Taxonomy" id="583356"/>
    <lineage>
        <taxon>Archaea</taxon>
        <taxon>Thermoproteota</taxon>
        <taxon>Thermoprotei</taxon>
        <taxon>Desulfurococcales</taxon>
        <taxon>Desulfurococcaceae</taxon>
        <taxon>Ignisphaera</taxon>
    </lineage>
</organism>
<evidence type="ECO:0000256" key="1">
    <source>
        <dbReference type="SAM" id="Phobius"/>
    </source>
</evidence>
<sequence length="97" mass="10372">MNEKYGFVLIVIGVLMAFTSIAILFIASIAGAMGSENISVVGGGCIVIGFIPICIGTSVLMTVIVMIIAIVMIVTIFLLFWLSRRYLEGVPRSNAMV</sequence>
<reference evidence="2 3" key="1">
    <citation type="journal article" date="2010" name="Stand. Genomic Sci.">
        <title>Complete genome sequence of Ignisphaera aggregans type strain (AQ1.S1).</title>
        <authorList>
            <person name="Goker M."/>
            <person name="Held B."/>
            <person name="Lapidus A."/>
            <person name="Nolan M."/>
            <person name="Spring S."/>
            <person name="Yasawong M."/>
            <person name="Lucas S."/>
            <person name="Glavina Del Rio T."/>
            <person name="Tice H."/>
            <person name="Cheng J.F."/>
            <person name="Goodwin L."/>
            <person name="Tapia R."/>
            <person name="Pitluck S."/>
            <person name="Liolios K."/>
            <person name="Ivanova N."/>
            <person name="Mavromatis K."/>
            <person name="Mikhailova N."/>
            <person name="Pati A."/>
            <person name="Chen A."/>
            <person name="Palaniappan K."/>
            <person name="Brambilla E."/>
            <person name="Land M."/>
            <person name="Hauser L."/>
            <person name="Chang Y.J."/>
            <person name="Jeffries C.D."/>
            <person name="Brettin T."/>
            <person name="Detter J.C."/>
            <person name="Han C."/>
            <person name="Rohde M."/>
            <person name="Sikorski J."/>
            <person name="Woyke T."/>
            <person name="Bristow J."/>
            <person name="Eisen J.A."/>
            <person name="Markowitz V."/>
            <person name="Hugenholtz P."/>
            <person name="Kyrpides N.C."/>
            <person name="Klenk H.P."/>
        </authorList>
    </citation>
    <scope>NUCLEOTIDE SEQUENCE [LARGE SCALE GENOMIC DNA]</scope>
    <source>
        <strain evidence="3">DSM 17230 / JCM 13409 / AQ1.S1</strain>
    </source>
</reference>
<dbReference type="NCBIfam" id="TIGR00304">
    <property type="entry name" value="TIGR00304 family membrane protein"/>
    <property type="match status" value="1"/>
</dbReference>
<proteinExistence type="predicted"/>
<dbReference type="AlphaFoldDB" id="E0SRJ4"/>
<dbReference type="EMBL" id="CP002098">
    <property type="protein sequence ID" value="ADM27269.1"/>
    <property type="molecule type" value="Genomic_DNA"/>
</dbReference>
<evidence type="ECO:0000313" key="3">
    <source>
        <dbReference type="Proteomes" id="UP000001304"/>
    </source>
</evidence>
<dbReference type="Proteomes" id="UP000001304">
    <property type="component" value="Chromosome"/>
</dbReference>
<evidence type="ECO:0008006" key="4">
    <source>
        <dbReference type="Google" id="ProtNLM"/>
    </source>
</evidence>
<dbReference type="BioCyc" id="IAGG583356:GHAH-434-MONOMER"/>
<keyword evidence="3" id="KW-1185">Reference proteome</keyword>